<evidence type="ECO:0000313" key="18">
    <source>
        <dbReference type="Proteomes" id="UP000694382"/>
    </source>
</evidence>
<dbReference type="GO" id="GO:0031210">
    <property type="term" value="F:phosphatidylcholine binding"/>
    <property type="evidence" value="ECO:0007669"/>
    <property type="project" value="TreeGrafter"/>
</dbReference>
<dbReference type="InterPro" id="IPR035892">
    <property type="entry name" value="C2_domain_sf"/>
</dbReference>
<dbReference type="GO" id="GO:0035091">
    <property type="term" value="F:phosphatidylinositol binding"/>
    <property type="evidence" value="ECO:0007669"/>
    <property type="project" value="TreeGrafter"/>
</dbReference>
<dbReference type="PRINTS" id="PR00360">
    <property type="entry name" value="C2DOMAIN"/>
</dbReference>
<evidence type="ECO:0000313" key="17">
    <source>
        <dbReference type="Ensembl" id="ENSCPVP00000001857.2"/>
    </source>
</evidence>
<dbReference type="GO" id="GO:0005544">
    <property type="term" value="F:calcium-dependent phospholipid binding"/>
    <property type="evidence" value="ECO:0007669"/>
    <property type="project" value="TreeGrafter"/>
</dbReference>
<evidence type="ECO:0000256" key="7">
    <source>
        <dbReference type="ARBA" id="ARBA00022723"/>
    </source>
</evidence>
<reference evidence="17" key="1">
    <citation type="submission" date="2020-02" db="EMBL/GenBank/DDBJ databases">
        <authorList>
            <person name="Enbody D E."/>
            <person name="Pettersson E M."/>
        </authorList>
    </citation>
    <scope>NUCLEOTIDE SEQUENCE [LARGE SCALE GENOMIC DNA]</scope>
</reference>
<proteinExistence type="inferred from homology"/>
<keyword evidence="12" id="KW-0445">Lipid transport</keyword>
<keyword evidence="4" id="KW-0813">Transport</keyword>
<keyword evidence="11 16" id="KW-1133">Transmembrane helix</keyword>
<dbReference type="InterPro" id="IPR031468">
    <property type="entry name" value="SMP_LBD"/>
</dbReference>
<dbReference type="InterPro" id="IPR037749">
    <property type="entry name" value="Ext_Synaptotagmin_C2B"/>
</dbReference>
<dbReference type="Pfam" id="PF17047">
    <property type="entry name" value="SMP_LBD"/>
    <property type="match status" value="1"/>
</dbReference>
<feature type="region of interest" description="Disordered" evidence="15">
    <location>
        <begin position="583"/>
        <end position="659"/>
    </location>
</feature>
<dbReference type="PANTHER" id="PTHR45761">
    <property type="entry name" value="EXTENDED SYNAPTOTAGMIN-LIKE PROTEIN 2, ISOFORM C"/>
    <property type="match status" value="1"/>
</dbReference>
<dbReference type="Ensembl" id="ENSCPVT00000001930.2">
    <property type="protein sequence ID" value="ENSCPVP00000001857.2"/>
    <property type="gene ID" value="ENSCPVG00000001379.2"/>
</dbReference>
<keyword evidence="8" id="KW-0677">Repeat</keyword>
<evidence type="ECO:0000256" key="10">
    <source>
        <dbReference type="ARBA" id="ARBA00022837"/>
    </source>
</evidence>
<comment type="similarity">
    <text evidence="3">Belongs to the extended synaptotagmin family.</text>
</comment>
<dbReference type="GO" id="GO:0008429">
    <property type="term" value="F:phosphatidylethanolamine binding"/>
    <property type="evidence" value="ECO:0007669"/>
    <property type="project" value="TreeGrafter"/>
</dbReference>
<dbReference type="SMART" id="SM00239">
    <property type="entry name" value="C2"/>
    <property type="match status" value="3"/>
</dbReference>
<dbReference type="CDD" id="cd04050">
    <property type="entry name" value="C2B_Synaptotagmin-like"/>
    <property type="match status" value="1"/>
</dbReference>
<evidence type="ECO:0000256" key="9">
    <source>
        <dbReference type="ARBA" id="ARBA00022824"/>
    </source>
</evidence>
<dbReference type="AlphaFoldDB" id="A0A8C3MB05"/>
<dbReference type="PANTHER" id="PTHR45761:SF4">
    <property type="entry name" value="EXTENDED SYNAPTOTAGMIN-3"/>
    <property type="match status" value="1"/>
</dbReference>
<dbReference type="PROSITE" id="PS51847">
    <property type="entry name" value="SMP"/>
    <property type="match status" value="1"/>
</dbReference>
<reference evidence="17" key="3">
    <citation type="submission" date="2025-09" db="UniProtKB">
        <authorList>
            <consortium name="Ensembl"/>
        </authorList>
    </citation>
    <scope>IDENTIFICATION</scope>
</reference>
<organism evidence="17 18">
    <name type="scientific">Geospiza parvula</name>
    <name type="common">Small tree-finch</name>
    <name type="synonym">Camarhynchus parvulus</name>
    <dbReference type="NCBI Taxonomy" id="87175"/>
    <lineage>
        <taxon>Eukaryota</taxon>
        <taxon>Metazoa</taxon>
        <taxon>Chordata</taxon>
        <taxon>Craniata</taxon>
        <taxon>Vertebrata</taxon>
        <taxon>Euteleostomi</taxon>
        <taxon>Archelosauria</taxon>
        <taxon>Archosauria</taxon>
        <taxon>Dinosauria</taxon>
        <taxon>Saurischia</taxon>
        <taxon>Theropoda</taxon>
        <taxon>Coelurosauria</taxon>
        <taxon>Aves</taxon>
        <taxon>Neognathae</taxon>
        <taxon>Neoaves</taxon>
        <taxon>Telluraves</taxon>
        <taxon>Australaves</taxon>
        <taxon>Passeriformes</taxon>
        <taxon>Thraupidae</taxon>
        <taxon>Camarhynchus</taxon>
    </lineage>
</organism>
<dbReference type="GO" id="GO:0005789">
    <property type="term" value="C:endoplasmic reticulum membrane"/>
    <property type="evidence" value="ECO:0007669"/>
    <property type="project" value="UniProtKB-SubCell"/>
</dbReference>
<comment type="subcellular location">
    <subcellularLocation>
        <location evidence="1">Cell membrane</location>
        <topology evidence="1">Peripheral membrane protein</topology>
    </subcellularLocation>
    <subcellularLocation>
        <location evidence="2">Endoplasmic reticulum membrane</location>
        <topology evidence="2">Multi-pass membrane protein</topology>
    </subcellularLocation>
</comment>
<evidence type="ECO:0000256" key="2">
    <source>
        <dbReference type="ARBA" id="ARBA00004477"/>
    </source>
</evidence>
<dbReference type="InterPro" id="IPR051634">
    <property type="entry name" value="Extended_Synaptotagmin"/>
</dbReference>
<dbReference type="InterPro" id="IPR039010">
    <property type="entry name" value="Synaptotagmin_SMP"/>
</dbReference>
<evidence type="ECO:0000256" key="3">
    <source>
        <dbReference type="ARBA" id="ARBA00005867"/>
    </source>
</evidence>
<accession>A0A8U8CDI1</accession>
<evidence type="ECO:0000256" key="16">
    <source>
        <dbReference type="SAM" id="Phobius"/>
    </source>
</evidence>
<keyword evidence="13" id="KW-0446">Lipid-binding</keyword>
<keyword evidence="7" id="KW-0479">Metal-binding</keyword>
<evidence type="ECO:0000256" key="1">
    <source>
        <dbReference type="ARBA" id="ARBA00004202"/>
    </source>
</evidence>
<evidence type="ECO:0000256" key="15">
    <source>
        <dbReference type="SAM" id="MobiDB-lite"/>
    </source>
</evidence>
<dbReference type="CDD" id="cd21681">
    <property type="entry name" value="SMP_ESyt3"/>
    <property type="match status" value="1"/>
</dbReference>
<dbReference type="GO" id="GO:0005509">
    <property type="term" value="F:calcium ion binding"/>
    <property type="evidence" value="ECO:0007669"/>
    <property type="project" value="TreeGrafter"/>
</dbReference>
<keyword evidence="9" id="KW-0256">Endoplasmic reticulum</keyword>
<dbReference type="Proteomes" id="UP000694382">
    <property type="component" value="Chromosome 7"/>
</dbReference>
<evidence type="ECO:0000256" key="11">
    <source>
        <dbReference type="ARBA" id="ARBA00022989"/>
    </source>
</evidence>
<dbReference type="PROSITE" id="PS50004">
    <property type="entry name" value="C2"/>
    <property type="match status" value="3"/>
</dbReference>
<dbReference type="GO" id="GO:0061817">
    <property type="term" value="P:endoplasmic reticulum-plasma membrane tethering"/>
    <property type="evidence" value="ECO:0007669"/>
    <property type="project" value="InterPro"/>
</dbReference>
<dbReference type="FunFam" id="2.60.40.150:FF:000114">
    <property type="entry name" value="Extended synaptotagmin 3"/>
    <property type="match status" value="1"/>
</dbReference>
<dbReference type="InterPro" id="IPR037733">
    <property type="entry name" value="Ext_Synaptotagmin_C2A"/>
</dbReference>
<dbReference type="GO" id="GO:0005886">
    <property type="term" value="C:plasma membrane"/>
    <property type="evidence" value="ECO:0007669"/>
    <property type="project" value="UniProtKB-SubCell"/>
</dbReference>
<dbReference type="Gene3D" id="2.60.40.150">
    <property type="entry name" value="C2 domain"/>
    <property type="match status" value="3"/>
</dbReference>
<evidence type="ECO:0000256" key="6">
    <source>
        <dbReference type="ARBA" id="ARBA00022692"/>
    </source>
</evidence>
<reference evidence="17" key="2">
    <citation type="submission" date="2025-08" db="UniProtKB">
        <authorList>
            <consortium name="Ensembl"/>
        </authorList>
    </citation>
    <scope>IDENTIFICATION</scope>
</reference>
<evidence type="ECO:0000256" key="5">
    <source>
        <dbReference type="ARBA" id="ARBA00022475"/>
    </source>
</evidence>
<evidence type="ECO:0000256" key="14">
    <source>
        <dbReference type="ARBA" id="ARBA00023136"/>
    </source>
</evidence>
<dbReference type="InterPro" id="IPR000008">
    <property type="entry name" value="C2_dom"/>
</dbReference>
<evidence type="ECO:0000256" key="4">
    <source>
        <dbReference type="ARBA" id="ARBA00022448"/>
    </source>
</evidence>
<evidence type="ECO:0000256" key="13">
    <source>
        <dbReference type="ARBA" id="ARBA00023121"/>
    </source>
</evidence>
<accession>A0A8C3MB05</accession>
<keyword evidence="10" id="KW-0106">Calcium</keyword>
<keyword evidence="6 16" id="KW-0812">Transmembrane</keyword>
<name>A0A8C3MB05_GEOPR</name>
<sequence length="831" mass="93209">MAPRPAALPRLLLCSASRALLWLGPVYLAGYLGLSGSWLLLALALWLCWGLNRRGKRDRLAAAFALLEDEREAVCRGLAARHLPAWVHFPDVERVEWLNKVLVQAWPYFGTIMEKTFKEVLEPKIRAKSVHLKTCTFTKIHFGEKCPRINGIKAYTKEIDRRQVTLDLQICYIGDCEIHMDISKFNLGVKGVQLYGTLRVILEPLLTDAPFVGAVTLFFMQKPHLEINWAGMSNLLDVPGINVVSDSLIQDFIAARLVLPNRITVPLKKNMNIAHLRFPIPQGVIRVHLLEAENLVQKDNFLGAIRGKSDPYALLRVGTVQYRSKTISRDLNPIWNETFEFVVHEVPGQDLEVDLYDEDPDKDDFMGSLLISLVDVMNDRTVDEWFPLSKTTSGHLHLKLEWLSLVNDQEKLHEDKKGLSTAILIVYLDSAFNLPVSTNPVWGVASLRATMALSGDQCPAFFASQRLNQCMFLLQTCNFSKDPTWGQAFTFFVHSAHSQSLHIEIKDKERDSALGTSVVCLSHLLKDPNMTLDQRFQLDHSSSDSFIKMKLVLRALNVEEPDPQRVKASVNASKLGPVRVTEKAGNLQKFSSPQVSKVPPMSKDSAAPESLPKKDSGEEDLDTKDSSGAPVPSETVSGLDEAEGKQNPEHGPPSALPSGAVAMPTLRVLQEMRVAPSVTSLGSLPSSCFELSSSNLDIHNQGIKHTVREPALIICFPFNRNLVPSSNRGVDPYVRIYLLPDRRWTSRKKTSVKKKTLNPQYDEKFEFFESLENVKKRTLDIAVKNSRPFISQERKELGKVSLKNLHYRYNRAEHSGLFLKSSNVAPVTDSQ</sequence>
<evidence type="ECO:0000256" key="8">
    <source>
        <dbReference type="ARBA" id="ARBA00022737"/>
    </source>
</evidence>
<keyword evidence="14 16" id="KW-0472">Membrane</keyword>
<dbReference type="GO" id="GO:0006869">
    <property type="term" value="P:lipid transport"/>
    <property type="evidence" value="ECO:0007669"/>
    <property type="project" value="UniProtKB-KW"/>
</dbReference>
<protein>
    <submittedName>
        <fullName evidence="17">Uncharacterized protein</fullName>
    </submittedName>
</protein>
<keyword evidence="18" id="KW-1185">Reference proteome</keyword>
<keyword evidence="5" id="KW-1003">Cell membrane</keyword>
<dbReference type="Pfam" id="PF00168">
    <property type="entry name" value="C2"/>
    <property type="match status" value="3"/>
</dbReference>
<dbReference type="SUPFAM" id="SSF49562">
    <property type="entry name" value="C2 domain (Calcium/lipid-binding domain, CaLB)"/>
    <property type="match status" value="3"/>
</dbReference>
<dbReference type="FunFam" id="2.60.40.150:FF:000025">
    <property type="entry name" value="Extended synaptotagmin 2"/>
    <property type="match status" value="1"/>
</dbReference>
<feature type="transmembrane region" description="Helical" evidence="16">
    <location>
        <begin position="28"/>
        <end position="49"/>
    </location>
</feature>
<evidence type="ECO:0000256" key="12">
    <source>
        <dbReference type="ARBA" id="ARBA00023055"/>
    </source>
</evidence>
<dbReference type="CDD" id="cd08391">
    <property type="entry name" value="C2A_C2C_Synaptotagmin_like"/>
    <property type="match status" value="1"/>
</dbReference>